<feature type="compositionally biased region" description="Pro residues" evidence="14">
    <location>
        <begin position="14"/>
        <end position="29"/>
    </location>
</feature>
<comment type="catalytic activity">
    <reaction evidence="12">
        <text>Preferential cleavage: (Ac)2-L-Lys-D-Ala-|-D-Ala. Also transpeptidation of peptidyl-alanyl moieties that are N-acyl substituents of D-alanine.</text>
        <dbReference type="EC" id="3.4.16.4"/>
    </reaction>
</comment>
<feature type="compositionally biased region" description="Gly residues" evidence="14">
    <location>
        <begin position="886"/>
        <end position="961"/>
    </location>
</feature>
<evidence type="ECO:0000256" key="1">
    <source>
        <dbReference type="ARBA" id="ARBA00007090"/>
    </source>
</evidence>
<keyword evidence="15" id="KW-0812">Transmembrane</keyword>
<dbReference type="EMBL" id="SNYO01000003">
    <property type="protein sequence ID" value="TDQ61045.1"/>
    <property type="molecule type" value="Genomic_DNA"/>
</dbReference>
<keyword evidence="4" id="KW-0645">Protease</keyword>
<evidence type="ECO:0000256" key="10">
    <source>
        <dbReference type="ARBA" id="ARBA00023268"/>
    </source>
</evidence>
<organism evidence="18 19">
    <name type="scientific">Actinomycetospora succinea</name>
    <dbReference type="NCBI Taxonomy" id="663603"/>
    <lineage>
        <taxon>Bacteria</taxon>
        <taxon>Bacillati</taxon>
        <taxon>Actinomycetota</taxon>
        <taxon>Actinomycetes</taxon>
        <taxon>Pseudonocardiales</taxon>
        <taxon>Pseudonocardiaceae</taxon>
        <taxon>Actinomycetospora</taxon>
    </lineage>
</organism>
<dbReference type="GO" id="GO:0006508">
    <property type="term" value="P:proteolysis"/>
    <property type="evidence" value="ECO:0007669"/>
    <property type="project" value="UniProtKB-KW"/>
</dbReference>
<keyword evidence="8" id="KW-0133">Cell shape</keyword>
<feature type="transmembrane region" description="Helical" evidence="15">
    <location>
        <begin position="253"/>
        <end position="276"/>
    </location>
</feature>
<dbReference type="InterPro" id="IPR001460">
    <property type="entry name" value="PCN-bd_Tpept"/>
</dbReference>
<dbReference type="InterPro" id="IPR023346">
    <property type="entry name" value="Lysozyme-like_dom_sf"/>
</dbReference>
<evidence type="ECO:0000259" key="17">
    <source>
        <dbReference type="Pfam" id="PF00912"/>
    </source>
</evidence>
<keyword evidence="5" id="KW-0328">Glycosyltransferase</keyword>
<dbReference type="InterPro" id="IPR001264">
    <property type="entry name" value="Glyco_trans_51"/>
</dbReference>
<dbReference type="GO" id="GO:0008955">
    <property type="term" value="F:peptidoglycan glycosyltransferase activity"/>
    <property type="evidence" value="ECO:0007669"/>
    <property type="project" value="UniProtKB-EC"/>
</dbReference>
<dbReference type="Pfam" id="PF00905">
    <property type="entry name" value="Transpeptidase"/>
    <property type="match status" value="1"/>
</dbReference>
<evidence type="ECO:0000256" key="14">
    <source>
        <dbReference type="SAM" id="MobiDB-lite"/>
    </source>
</evidence>
<evidence type="ECO:0000256" key="5">
    <source>
        <dbReference type="ARBA" id="ARBA00022676"/>
    </source>
</evidence>
<feature type="compositionally biased region" description="Basic and acidic residues" evidence="14">
    <location>
        <begin position="158"/>
        <end position="181"/>
    </location>
</feature>
<reference evidence="18 19" key="1">
    <citation type="submission" date="2019-03" db="EMBL/GenBank/DDBJ databases">
        <title>Genomic Encyclopedia of Type Strains, Phase IV (KMG-IV): sequencing the most valuable type-strain genomes for metagenomic binning, comparative biology and taxonomic classification.</title>
        <authorList>
            <person name="Goeker M."/>
        </authorList>
    </citation>
    <scope>NUCLEOTIDE SEQUENCE [LARGE SCALE GENOMIC DNA]</scope>
    <source>
        <strain evidence="18 19">DSM 45775</strain>
    </source>
</reference>
<keyword evidence="7" id="KW-0378">Hydrolase</keyword>
<feature type="compositionally biased region" description="Low complexity" evidence="14">
    <location>
        <begin position="44"/>
        <end position="53"/>
    </location>
</feature>
<dbReference type="Gene3D" id="1.10.3810.10">
    <property type="entry name" value="Biosynthetic peptidoglycan transglycosylase-like"/>
    <property type="match status" value="1"/>
</dbReference>
<dbReference type="Pfam" id="PF00912">
    <property type="entry name" value="Transgly"/>
    <property type="match status" value="1"/>
</dbReference>
<comment type="catalytic activity">
    <reaction evidence="13">
        <text>[GlcNAc-(1-&gt;4)-Mur2Ac(oyl-L-Ala-gamma-D-Glu-L-Lys-D-Ala-D-Ala)](n)-di-trans,octa-cis-undecaprenyl diphosphate + beta-D-GlcNAc-(1-&gt;4)-Mur2Ac(oyl-L-Ala-gamma-D-Glu-L-Lys-D-Ala-D-Ala)-di-trans,octa-cis-undecaprenyl diphosphate = [GlcNAc-(1-&gt;4)-Mur2Ac(oyl-L-Ala-gamma-D-Glu-L-Lys-D-Ala-D-Ala)](n+1)-di-trans,octa-cis-undecaprenyl diphosphate + di-trans,octa-cis-undecaprenyl diphosphate + H(+)</text>
        <dbReference type="Rhea" id="RHEA:23708"/>
        <dbReference type="Rhea" id="RHEA-COMP:9602"/>
        <dbReference type="Rhea" id="RHEA-COMP:9603"/>
        <dbReference type="ChEBI" id="CHEBI:15378"/>
        <dbReference type="ChEBI" id="CHEBI:58405"/>
        <dbReference type="ChEBI" id="CHEBI:60033"/>
        <dbReference type="ChEBI" id="CHEBI:78435"/>
        <dbReference type="EC" id="2.4.99.28"/>
    </reaction>
</comment>
<dbReference type="InterPro" id="IPR036950">
    <property type="entry name" value="PBP_transglycosylase"/>
</dbReference>
<dbReference type="AlphaFoldDB" id="A0A4R6VNT6"/>
<keyword evidence="9" id="KW-0573">Peptidoglycan synthesis</keyword>
<dbReference type="SUPFAM" id="SSF53955">
    <property type="entry name" value="Lysozyme-like"/>
    <property type="match status" value="1"/>
</dbReference>
<keyword evidence="6" id="KW-0808">Transferase</keyword>
<keyword evidence="15" id="KW-1133">Transmembrane helix</keyword>
<evidence type="ECO:0000313" key="18">
    <source>
        <dbReference type="EMBL" id="TDQ61045.1"/>
    </source>
</evidence>
<dbReference type="RefSeq" id="WP_279536740.1">
    <property type="nucleotide sequence ID" value="NZ_SNYO01000003.1"/>
</dbReference>
<dbReference type="PANTHER" id="PTHR32282:SF34">
    <property type="entry name" value="PENICILLIN-BINDING PROTEIN 1A"/>
    <property type="match status" value="1"/>
</dbReference>
<dbReference type="InterPro" id="IPR050396">
    <property type="entry name" value="Glycosyltr_51/Transpeptidase"/>
</dbReference>
<evidence type="ECO:0000256" key="8">
    <source>
        <dbReference type="ARBA" id="ARBA00022960"/>
    </source>
</evidence>
<evidence type="ECO:0000256" key="9">
    <source>
        <dbReference type="ARBA" id="ARBA00022984"/>
    </source>
</evidence>
<feature type="compositionally biased region" description="Low complexity" evidence="14">
    <location>
        <begin position="138"/>
        <end position="153"/>
    </location>
</feature>
<dbReference type="GO" id="GO:0008658">
    <property type="term" value="F:penicillin binding"/>
    <property type="evidence" value="ECO:0007669"/>
    <property type="project" value="InterPro"/>
</dbReference>
<feature type="compositionally biased region" description="Pro residues" evidence="14">
    <location>
        <begin position="65"/>
        <end position="119"/>
    </location>
</feature>
<feature type="domain" description="Glycosyl transferase family 51" evidence="17">
    <location>
        <begin position="299"/>
        <end position="471"/>
    </location>
</feature>
<evidence type="ECO:0000256" key="3">
    <source>
        <dbReference type="ARBA" id="ARBA00022645"/>
    </source>
</evidence>
<keyword evidence="11" id="KW-0961">Cell wall biogenesis/degradation</keyword>
<feature type="region of interest" description="Disordered" evidence="14">
    <location>
        <begin position="1"/>
        <end position="246"/>
    </location>
</feature>
<keyword evidence="19" id="KW-1185">Reference proteome</keyword>
<evidence type="ECO:0000256" key="2">
    <source>
        <dbReference type="ARBA" id="ARBA00007739"/>
    </source>
</evidence>
<dbReference type="GO" id="GO:0009252">
    <property type="term" value="P:peptidoglycan biosynthetic process"/>
    <property type="evidence" value="ECO:0007669"/>
    <property type="project" value="UniProtKB-KW"/>
</dbReference>
<dbReference type="PANTHER" id="PTHR32282">
    <property type="entry name" value="BINDING PROTEIN TRANSPEPTIDASE, PUTATIVE-RELATED"/>
    <property type="match status" value="1"/>
</dbReference>
<feature type="compositionally biased region" description="Pro residues" evidence="14">
    <location>
        <begin position="856"/>
        <end position="866"/>
    </location>
</feature>
<dbReference type="SUPFAM" id="SSF56601">
    <property type="entry name" value="beta-lactamase/transpeptidase-like"/>
    <property type="match status" value="1"/>
</dbReference>
<dbReference type="InterPro" id="IPR012338">
    <property type="entry name" value="Beta-lactam/transpept-like"/>
</dbReference>
<accession>A0A4R6VNT6</accession>
<evidence type="ECO:0000256" key="13">
    <source>
        <dbReference type="ARBA" id="ARBA00049902"/>
    </source>
</evidence>
<dbReference type="GO" id="GO:0008360">
    <property type="term" value="P:regulation of cell shape"/>
    <property type="evidence" value="ECO:0007669"/>
    <property type="project" value="UniProtKB-KW"/>
</dbReference>
<dbReference type="Gene3D" id="3.40.710.10">
    <property type="entry name" value="DD-peptidase/beta-lactamase superfamily"/>
    <property type="match status" value="1"/>
</dbReference>
<comment type="caution">
    <text evidence="18">The sequence shown here is derived from an EMBL/GenBank/DDBJ whole genome shotgun (WGS) entry which is preliminary data.</text>
</comment>
<name>A0A4R6VNT6_9PSEU</name>
<comment type="similarity">
    <text evidence="2">In the N-terminal section; belongs to the glycosyltransferase 51 family.</text>
</comment>
<sequence>MDDERRTDRGGGRPPGPDRGTPPAPPARSGPPGDRHGPPGGPNGAPSNGSPHGARNGSANGSPHGRPPGPPPGPPPPPQQGPPPGRPLPPQGRPPGPGGPQRPPEGGLPPGWRPVPPSQNPTHHPNHAPTEAPTVSNGAAVAASTARRSAVGTVTPPEGRETAREPRLLTHDSGPNRRAENGRTGTATRAMAPTAAATSRMGAGGLSGTAVAPARTRPGGGDDGGDEPPRGRSKRPAPGPDPRKRRNRRLRRIAYVALGVVVLGPVLAFAVGWIFFRVPTPDDATNNQLATISYANGSSLASLVPEQGNRIKVPITQVPLHVQQAVLSAEDRSFYSNLGFDPVGILRAVWLQATGGSGGGSTITQQYVKNVLVGDEYSIWRKYREVVIAAKISQEQSKEEILGNYLNTIYFGRGAYGIQAASQAYFGKDVSQLSVSDGAMLAGLIQSPSRWDPAVDRGMSEQRWNFVLDGMVSQNWLPAAERVGQVFPAAIPPQPRRSGIPDNDRGHIVSAVRNELNTYGITEQQVNQEGLQVTTTIDPDLQDDAVASVERRLRGQPQNLRTSLVSVDPRTGAIVAYYGGEDGSGFDYAQAQRQPGSSFKPFVLLAGLQRNPSPIGLGTTFDGSSPQTIAGTEVENNEGENCANCDLRTAMTQSINTVFYQLGVQVGPQRVADAAHQAGISADLPNPSGGISLGDREVRPGDMAAAYATFAADGVYHRPHLVSRVTTADGRVLFDAGAPAGEQRMTQQLARNVTESMLQVADHSGIALSGGRPVGAKTGTVQSSVDGQNNDAWTVGFTPSISTAVWVGTDDNTPIKTRDGRPIYGRGVPGQIWQGYMNDAVRNDPVEQFSDFRPIGAPPQTTPTAPPDQQCVEGQPCPPEQQNGDQGQGGDQGQNGGDQGQNGGDQGNQGGGDNGQNNGQNGGQGGGDGGGAQGDGGGGGDGAQGDGATGGENPGGGLFGG</sequence>
<evidence type="ECO:0000256" key="6">
    <source>
        <dbReference type="ARBA" id="ARBA00022679"/>
    </source>
</evidence>
<protein>
    <submittedName>
        <fullName evidence="18">Membrane peptidoglycan carboxypeptidase</fullName>
    </submittedName>
</protein>
<dbReference type="FunFam" id="1.10.3810.10:FF:000001">
    <property type="entry name" value="Penicillin-binding protein 1A"/>
    <property type="match status" value="1"/>
</dbReference>
<gene>
    <name evidence="18" type="ORF">EV188_103551</name>
</gene>
<feature type="compositionally biased region" description="Low complexity" evidence="14">
    <location>
        <begin position="184"/>
        <end position="198"/>
    </location>
</feature>
<keyword evidence="10" id="KW-0511">Multifunctional enzyme</keyword>
<evidence type="ECO:0000256" key="12">
    <source>
        <dbReference type="ARBA" id="ARBA00034000"/>
    </source>
</evidence>
<dbReference type="GO" id="GO:0009002">
    <property type="term" value="F:serine-type D-Ala-D-Ala carboxypeptidase activity"/>
    <property type="evidence" value="ECO:0007669"/>
    <property type="project" value="UniProtKB-EC"/>
</dbReference>
<feature type="region of interest" description="Disordered" evidence="14">
    <location>
        <begin position="849"/>
        <end position="961"/>
    </location>
</feature>
<evidence type="ECO:0000256" key="11">
    <source>
        <dbReference type="ARBA" id="ARBA00023316"/>
    </source>
</evidence>
<evidence type="ECO:0000256" key="4">
    <source>
        <dbReference type="ARBA" id="ARBA00022670"/>
    </source>
</evidence>
<evidence type="ECO:0000256" key="7">
    <source>
        <dbReference type="ARBA" id="ARBA00022801"/>
    </source>
</evidence>
<dbReference type="Proteomes" id="UP000295705">
    <property type="component" value="Unassembled WGS sequence"/>
</dbReference>
<comment type="similarity">
    <text evidence="1">In the C-terminal section; belongs to the transpeptidase family.</text>
</comment>
<evidence type="ECO:0000313" key="19">
    <source>
        <dbReference type="Proteomes" id="UP000295705"/>
    </source>
</evidence>
<keyword evidence="3 18" id="KW-0121">Carboxypeptidase</keyword>
<dbReference type="GO" id="GO:0071555">
    <property type="term" value="P:cell wall organization"/>
    <property type="evidence" value="ECO:0007669"/>
    <property type="project" value="UniProtKB-KW"/>
</dbReference>
<evidence type="ECO:0000256" key="15">
    <source>
        <dbReference type="SAM" id="Phobius"/>
    </source>
</evidence>
<keyword evidence="15" id="KW-0472">Membrane</keyword>
<feature type="domain" description="Penicillin-binding protein transpeptidase" evidence="16">
    <location>
        <begin position="563"/>
        <end position="807"/>
    </location>
</feature>
<feature type="compositionally biased region" description="Basic and acidic residues" evidence="14">
    <location>
        <begin position="1"/>
        <end position="11"/>
    </location>
</feature>
<proteinExistence type="inferred from homology"/>
<dbReference type="GO" id="GO:0030288">
    <property type="term" value="C:outer membrane-bounded periplasmic space"/>
    <property type="evidence" value="ECO:0007669"/>
    <property type="project" value="TreeGrafter"/>
</dbReference>
<evidence type="ECO:0000259" key="16">
    <source>
        <dbReference type="Pfam" id="PF00905"/>
    </source>
</evidence>